<keyword evidence="2" id="KW-1185">Reference proteome</keyword>
<dbReference type="EMBL" id="CAJVQC010001148">
    <property type="protein sequence ID" value="CAG8488569.1"/>
    <property type="molecule type" value="Genomic_DNA"/>
</dbReference>
<evidence type="ECO:0000313" key="2">
    <source>
        <dbReference type="Proteomes" id="UP000789920"/>
    </source>
</evidence>
<reference evidence="1" key="1">
    <citation type="submission" date="2021-06" db="EMBL/GenBank/DDBJ databases">
        <authorList>
            <person name="Kallberg Y."/>
            <person name="Tangrot J."/>
            <person name="Rosling A."/>
        </authorList>
    </citation>
    <scope>NUCLEOTIDE SEQUENCE</scope>
    <source>
        <strain evidence="1">MA461A</strain>
    </source>
</reference>
<organism evidence="1 2">
    <name type="scientific">Racocetra persica</name>
    <dbReference type="NCBI Taxonomy" id="160502"/>
    <lineage>
        <taxon>Eukaryota</taxon>
        <taxon>Fungi</taxon>
        <taxon>Fungi incertae sedis</taxon>
        <taxon>Mucoromycota</taxon>
        <taxon>Glomeromycotina</taxon>
        <taxon>Glomeromycetes</taxon>
        <taxon>Diversisporales</taxon>
        <taxon>Gigasporaceae</taxon>
        <taxon>Racocetra</taxon>
    </lineage>
</organism>
<protein>
    <submittedName>
        <fullName evidence="1">36112_t:CDS:1</fullName>
    </submittedName>
</protein>
<feature type="non-terminal residue" evidence="1">
    <location>
        <position position="136"/>
    </location>
</feature>
<feature type="non-terminal residue" evidence="1">
    <location>
        <position position="1"/>
    </location>
</feature>
<evidence type="ECO:0000313" key="1">
    <source>
        <dbReference type="EMBL" id="CAG8488569.1"/>
    </source>
</evidence>
<proteinExistence type="predicted"/>
<comment type="caution">
    <text evidence="1">The sequence shown here is derived from an EMBL/GenBank/DDBJ whole genome shotgun (WGS) entry which is preliminary data.</text>
</comment>
<accession>A0ACA9KRC7</accession>
<dbReference type="Proteomes" id="UP000789920">
    <property type="component" value="Unassembled WGS sequence"/>
</dbReference>
<gene>
    <name evidence="1" type="ORF">RPERSI_LOCUS1285</name>
</gene>
<name>A0ACA9KRC7_9GLOM</name>
<sequence length="136" mass="15978">MSKLRKCRSYQDFFNIDDVDNVASQNLSQDSLTFMLKNVLTSFTYDIHNDHWEDNNYQGSDDDQNNQQEANESSNVSEEEESCNIFEEEYKEESSSIFGESDDIFEEEESDNTFEEEESDNIFKEKESSDILKELI</sequence>